<dbReference type="CDD" id="cd00041">
    <property type="entry name" value="CUB"/>
    <property type="match status" value="2"/>
</dbReference>
<dbReference type="Proteomes" id="UP000001554">
    <property type="component" value="Chromosome 6"/>
</dbReference>
<dbReference type="CDD" id="cd00112">
    <property type="entry name" value="LDLa"/>
    <property type="match status" value="1"/>
</dbReference>
<evidence type="ECO:0000256" key="3">
    <source>
        <dbReference type="PROSITE-ProRule" id="PRU00059"/>
    </source>
</evidence>
<evidence type="ECO:0000256" key="7">
    <source>
        <dbReference type="SAM" id="SignalP"/>
    </source>
</evidence>
<keyword evidence="7" id="KW-0732">Signal</keyword>
<dbReference type="InterPro" id="IPR002172">
    <property type="entry name" value="LDrepeatLR_classA_rpt"/>
</dbReference>
<feature type="disulfide bond" evidence="4">
    <location>
        <begin position="302"/>
        <end position="314"/>
    </location>
</feature>
<dbReference type="SMART" id="SM00192">
    <property type="entry name" value="LDLa"/>
    <property type="match status" value="1"/>
</dbReference>
<feature type="chain" id="PRO_5039903274" evidence="7">
    <location>
        <begin position="24"/>
        <end position="573"/>
    </location>
</feature>
<dbReference type="Pfam" id="PF00431">
    <property type="entry name" value="CUB"/>
    <property type="match status" value="2"/>
</dbReference>
<reference evidence="10" key="2">
    <citation type="submission" date="2025-08" db="UniProtKB">
        <authorList>
            <consortium name="RefSeq"/>
        </authorList>
    </citation>
    <scope>IDENTIFICATION</scope>
    <source>
        <strain evidence="10">S238N-H82</strain>
        <tissue evidence="10">Testes</tissue>
    </source>
</reference>
<name>A0A9J7LBZ0_BRAFL</name>
<reference evidence="9" key="1">
    <citation type="journal article" date="2020" name="Nat. Ecol. Evol.">
        <title>Deeply conserved synteny resolves early events in vertebrate evolution.</title>
        <authorList>
            <person name="Simakov O."/>
            <person name="Marletaz F."/>
            <person name="Yue J.X."/>
            <person name="O'Connell B."/>
            <person name="Jenkins J."/>
            <person name="Brandt A."/>
            <person name="Calef R."/>
            <person name="Tung C.H."/>
            <person name="Huang T.K."/>
            <person name="Schmutz J."/>
            <person name="Satoh N."/>
            <person name="Yu J.K."/>
            <person name="Putnam N.H."/>
            <person name="Green R.E."/>
            <person name="Rokhsar D.S."/>
        </authorList>
    </citation>
    <scope>NUCLEOTIDE SEQUENCE [LARGE SCALE GENOMIC DNA]</scope>
    <source>
        <strain evidence="9">S238N-H82</strain>
    </source>
</reference>
<feature type="signal peptide" evidence="7">
    <location>
        <begin position="1"/>
        <end position="23"/>
    </location>
</feature>
<dbReference type="PROSITE" id="PS50068">
    <property type="entry name" value="LDLRA_2"/>
    <property type="match status" value="1"/>
</dbReference>
<dbReference type="PROSITE" id="PS01180">
    <property type="entry name" value="CUB"/>
    <property type="match status" value="2"/>
</dbReference>
<evidence type="ECO:0000256" key="4">
    <source>
        <dbReference type="PROSITE-ProRule" id="PRU00124"/>
    </source>
</evidence>
<feature type="domain" description="CUB" evidence="8">
    <location>
        <begin position="174"/>
        <end position="294"/>
    </location>
</feature>
<dbReference type="Pfam" id="PF00057">
    <property type="entry name" value="Ldl_recept_a"/>
    <property type="match status" value="1"/>
</dbReference>
<dbReference type="Gene3D" id="2.60.120.290">
    <property type="entry name" value="Spermadhesin, CUB domain"/>
    <property type="match status" value="2"/>
</dbReference>
<evidence type="ECO:0000256" key="1">
    <source>
        <dbReference type="ARBA" id="ARBA00022737"/>
    </source>
</evidence>
<dbReference type="PANTHER" id="PTHR24251">
    <property type="entry name" value="OVOCHYMASE-RELATED"/>
    <property type="match status" value="1"/>
</dbReference>
<dbReference type="InterPro" id="IPR000859">
    <property type="entry name" value="CUB_dom"/>
</dbReference>
<gene>
    <name evidence="10" type="primary">LOC118417916</name>
</gene>
<dbReference type="SUPFAM" id="SSF49854">
    <property type="entry name" value="Spermadhesin, CUB domain"/>
    <property type="match status" value="2"/>
</dbReference>
<keyword evidence="9" id="KW-1185">Reference proteome</keyword>
<feature type="region of interest" description="Disordered" evidence="5">
    <location>
        <begin position="451"/>
        <end position="498"/>
    </location>
</feature>
<accession>A0A9J7LBZ0</accession>
<evidence type="ECO:0000313" key="9">
    <source>
        <dbReference type="Proteomes" id="UP000001554"/>
    </source>
</evidence>
<organism evidence="9 10">
    <name type="scientific">Branchiostoma floridae</name>
    <name type="common">Florida lancelet</name>
    <name type="synonym">Amphioxus</name>
    <dbReference type="NCBI Taxonomy" id="7739"/>
    <lineage>
        <taxon>Eukaryota</taxon>
        <taxon>Metazoa</taxon>
        <taxon>Chordata</taxon>
        <taxon>Cephalochordata</taxon>
        <taxon>Leptocardii</taxon>
        <taxon>Amphioxiformes</taxon>
        <taxon>Branchiostomatidae</taxon>
        <taxon>Branchiostoma</taxon>
    </lineage>
</organism>
<sequence length="573" mass="64290">MNQGVAIVRSCFLLCLVTWSIRGQRGSGDDTAPEHLSLQKPYKPPPACMEEIYVTKTGTIQSPSYPRQYPLDTECIYILTAPEGFVIQVDFHGMFDIERSYNCKYDHVELRDGMYGFSPLIGRYCGDNAPAPVKTTGNKLWVKFYSDWVIEGAGFEMRYRPEPDRTVRKKEPDCNFRVSGINGTAASSSLRPLIDRFPTLPDGLDCTWIISVPYGYKVNLRFTEWDLGHFNQCDRSYVEVYDRTSVVEEMAARYCGNQAPDLQSRSNVIFIRYWMRYDEEQLYTGTFRALFTAYEDPEGGRCKPGMFSCIGQMCINESLVCNGEQNCHYPWDEQKCEEPSGTPPISDENLVTFGIASSVVGLILIGAIVLGCRQPRRRPAGGKPHQNVNLPAKREMNHCSIAGGNPTMNCDMNQQQTLELVSMSLFESPIKPDGPNVDRYPPRVPSMVTFSPVSSPGRCLEDDYESPPRLPNADVHRCWSRSSSRSLTGGGGGRYSVAARDDTHGELQNDTEEPPPPPPIDIQQELEPLPVTVINDYCSQPLPTVEEVSGSEEEAERIEIQVQDPQMVRSTTV</sequence>
<keyword evidence="6" id="KW-0472">Membrane</keyword>
<evidence type="ECO:0000256" key="2">
    <source>
        <dbReference type="ARBA" id="ARBA00023157"/>
    </source>
</evidence>
<keyword evidence="2 4" id="KW-1015">Disulfide bond</keyword>
<keyword evidence="1" id="KW-0677">Repeat</keyword>
<dbReference type="AlphaFoldDB" id="A0A9J7LBZ0"/>
<dbReference type="GeneID" id="118417916"/>
<comment type="caution">
    <text evidence="3">Lacks conserved residue(s) required for the propagation of feature annotation.</text>
</comment>
<feature type="disulfide bond" evidence="4">
    <location>
        <begin position="309"/>
        <end position="327"/>
    </location>
</feature>
<dbReference type="SMART" id="SM00042">
    <property type="entry name" value="CUB"/>
    <property type="match status" value="2"/>
</dbReference>
<dbReference type="RefSeq" id="XP_035679572.1">
    <property type="nucleotide sequence ID" value="XM_035823679.1"/>
</dbReference>
<dbReference type="FunFam" id="2.60.120.290:FF:000013">
    <property type="entry name" value="Membrane frizzled-related protein"/>
    <property type="match status" value="1"/>
</dbReference>
<evidence type="ECO:0000259" key="8">
    <source>
        <dbReference type="PROSITE" id="PS01180"/>
    </source>
</evidence>
<dbReference type="Gene3D" id="4.10.400.10">
    <property type="entry name" value="Low-density Lipoprotein Receptor"/>
    <property type="match status" value="1"/>
</dbReference>
<protein>
    <submittedName>
        <fullName evidence="10">Neuropilin and tolloid-like protein 2 isoform X2</fullName>
    </submittedName>
</protein>
<evidence type="ECO:0000256" key="6">
    <source>
        <dbReference type="SAM" id="Phobius"/>
    </source>
</evidence>
<feature type="transmembrane region" description="Helical" evidence="6">
    <location>
        <begin position="350"/>
        <end position="370"/>
    </location>
</feature>
<dbReference type="InterPro" id="IPR036055">
    <property type="entry name" value="LDL_receptor-like_sf"/>
</dbReference>
<feature type="domain" description="CUB" evidence="8">
    <location>
        <begin position="48"/>
        <end position="162"/>
    </location>
</feature>
<feature type="disulfide bond" evidence="3">
    <location>
        <begin position="48"/>
        <end position="75"/>
    </location>
</feature>
<keyword evidence="6" id="KW-1133">Transmembrane helix</keyword>
<dbReference type="InterPro" id="IPR035914">
    <property type="entry name" value="Sperma_CUB_dom_sf"/>
</dbReference>
<feature type="disulfide bond" evidence="4">
    <location>
        <begin position="321"/>
        <end position="336"/>
    </location>
</feature>
<keyword evidence="6" id="KW-0812">Transmembrane</keyword>
<feature type="region of interest" description="Disordered" evidence="5">
    <location>
        <begin position="504"/>
        <end position="523"/>
    </location>
</feature>
<evidence type="ECO:0000313" key="10">
    <source>
        <dbReference type="RefSeq" id="XP_035679572.1"/>
    </source>
</evidence>
<dbReference type="SUPFAM" id="SSF57424">
    <property type="entry name" value="LDL receptor-like module"/>
    <property type="match status" value="1"/>
</dbReference>
<proteinExistence type="predicted"/>
<evidence type="ECO:0000256" key="5">
    <source>
        <dbReference type="SAM" id="MobiDB-lite"/>
    </source>
</evidence>
<dbReference type="PANTHER" id="PTHR24251:SF28">
    <property type="entry name" value="NEUROPILIN AND TOLLOID-LIKE, ISOFORM B"/>
    <property type="match status" value="1"/>
</dbReference>